<proteinExistence type="predicted"/>
<reference evidence="1" key="1">
    <citation type="submission" date="2023-06" db="EMBL/GenBank/DDBJ databases">
        <authorList>
            <person name="Delattre M."/>
        </authorList>
    </citation>
    <scope>NUCLEOTIDE SEQUENCE</scope>
    <source>
        <strain evidence="1">AF72</strain>
    </source>
</reference>
<protein>
    <submittedName>
        <fullName evidence="1">Uncharacterized protein</fullName>
    </submittedName>
</protein>
<sequence>MITEWLNGEREIDRILILAHTWKRSWASPFLSTGLPYLVADLADGLPGCFKICASTWLIRRNETSRDGLVISVQPSLFALCRCDYRERRERRFGESLLHSKAYATLLEAYEEVWCCSRCDEYTLNERMRLEREARNYLHEYGALPRRVAVCDFTICASLCFDYDWEWLNGEREIDRILILAQAWKRSWPSSFRSTGLPYLVADLADGLPGCFKICASTWLIRRNETSRDGLVISVQTSLFALCRCDYRERRERSFEESLLHSKAYAILLEAHENLWGKGYGRCDEYTLNKRMRLEREARNYLHEYGALPRRVAVCDFTICASLCFDYDWDWFRTQRRVWRLLESYRTGEAHNFFGWDD</sequence>
<dbReference type="Proteomes" id="UP001177023">
    <property type="component" value="Unassembled WGS sequence"/>
</dbReference>
<evidence type="ECO:0000313" key="1">
    <source>
        <dbReference type="EMBL" id="CAJ0567092.1"/>
    </source>
</evidence>
<accession>A0AA36CEQ8</accession>
<keyword evidence="2" id="KW-1185">Reference proteome</keyword>
<organism evidence="1 2">
    <name type="scientific">Mesorhabditis spiculigera</name>
    <dbReference type="NCBI Taxonomy" id="96644"/>
    <lineage>
        <taxon>Eukaryota</taxon>
        <taxon>Metazoa</taxon>
        <taxon>Ecdysozoa</taxon>
        <taxon>Nematoda</taxon>
        <taxon>Chromadorea</taxon>
        <taxon>Rhabditida</taxon>
        <taxon>Rhabditina</taxon>
        <taxon>Rhabditomorpha</taxon>
        <taxon>Rhabditoidea</taxon>
        <taxon>Rhabditidae</taxon>
        <taxon>Mesorhabditinae</taxon>
        <taxon>Mesorhabditis</taxon>
    </lineage>
</organism>
<gene>
    <name evidence="1" type="ORF">MSPICULIGERA_LOCUS5659</name>
</gene>
<name>A0AA36CEQ8_9BILA</name>
<dbReference type="AlphaFoldDB" id="A0AA36CEQ8"/>
<dbReference type="EMBL" id="CATQJA010001406">
    <property type="protein sequence ID" value="CAJ0567092.1"/>
    <property type="molecule type" value="Genomic_DNA"/>
</dbReference>
<evidence type="ECO:0000313" key="2">
    <source>
        <dbReference type="Proteomes" id="UP001177023"/>
    </source>
</evidence>
<comment type="caution">
    <text evidence="1">The sequence shown here is derived from an EMBL/GenBank/DDBJ whole genome shotgun (WGS) entry which is preliminary data.</text>
</comment>
<feature type="non-terminal residue" evidence="1">
    <location>
        <position position="358"/>
    </location>
</feature>